<gene>
    <name evidence="1" type="ORF">G6M86_03635</name>
</gene>
<dbReference type="EMBL" id="CP049216">
    <property type="protein sequence ID" value="QTG12388.1"/>
    <property type="molecule type" value="Genomic_DNA"/>
</dbReference>
<dbReference type="RefSeq" id="WP_333721860.1">
    <property type="nucleotide sequence ID" value="NZ_CP049216.1"/>
</dbReference>
<sequence>MTIFDKLAGGDYVGTFRFGAPLGDAAAIDRRLTTIAQITRGNGFRLYPGKPVRTVGGKTRAERKAERVERANAATAAYHANLQAARDLGLIGITYASPDHVAKLLSEHSGAPVKVKKPRAKKTVA</sequence>
<reference evidence="1" key="1">
    <citation type="submission" date="2020-02" db="EMBL/GenBank/DDBJ databases">
        <title>Unexpected conservation and global transmission of agrobacterial virulence plasmids.</title>
        <authorList>
            <person name="Weisberg A.J."/>
            <person name="Davis E.W. II"/>
            <person name="Tabima J.R."/>
            <person name="Belcher M.S."/>
            <person name="Miller M."/>
            <person name="Kuo C.-H."/>
            <person name="Loper J.E."/>
            <person name="Grunwald N.J."/>
            <person name="Putnam M.L."/>
            <person name="Chang J.H."/>
        </authorList>
    </citation>
    <scope>NUCLEOTIDE SEQUENCE</scope>
    <source>
        <strain evidence="1">Q15/94</strain>
    </source>
</reference>
<evidence type="ECO:0000313" key="1">
    <source>
        <dbReference type="EMBL" id="QTG12388.1"/>
    </source>
</evidence>
<accession>A0AAJ4T933</accession>
<organism evidence="1 2">
    <name type="scientific">Agrobacterium tumefaciens</name>
    <dbReference type="NCBI Taxonomy" id="358"/>
    <lineage>
        <taxon>Bacteria</taxon>
        <taxon>Pseudomonadati</taxon>
        <taxon>Pseudomonadota</taxon>
        <taxon>Alphaproteobacteria</taxon>
        <taxon>Hyphomicrobiales</taxon>
        <taxon>Rhizobiaceae</taxon>
        <taxon>Rhizobium/Agrobacterium group</taxon>
        <taxon>Agrobacterium</taxon>
        <taxon>Agrobacterium tumefaciens complex</taxon>
    </lineage>
</organism>
<protein>
    <submittedName>
        <fullName evidence="1">Uncharacterized protein</fullName>
    </submittedName>
</protein>
<proteinExistence type="predicted"/>
<dbReference type="Proteomes" id="UP000663946">
    <property type="component" value="Chromosome 1"/>
</dbReference>
<dbReference type="AlphaFoldDB" id="A0AAJ4T933"/>
<evidence type="ECO:0000313" key="2">
    <source>
        <dbReference type="Proteomes" id="UP000663946"/>
    </source>
</evidence>
<name>A0AAJ4T933_AGRTU</name>